<proteinExistence type="predicted"/>
<dbReference type="Proteomes" id="UP000320157">
    <property type="component" value="Segment"/>
</dbReference>
<reference evidence="1 2" key="1">
    <citation type="submission" date="2019-06" db="EMBL/GenBank/DDBJ databases">
        <authorList>
            <person name="Redgwell R T."/>
            <person name="Michniewski S."/>
            <person name="Millard A."/>
        </authorList>
    </citation>
    <scope>NUCLEOTIDE SEQUENCE [LARGE SCALE GENOMIC DNA]</scope>
</reference>
<name>A0A509EMP1_9CAUD</name>
<keyword evidence="2" id="KW-1185">Reference proteome</keyword>
<protein>
    <submittedName>
        <fullName evidence="1">Uncharacterized protein</fullName>
    </submittedName>
</protein>
<dbReference type="EMBL" id="LR596614">
    <property type="protein sequence ID" value="VUE36012.1"/>
    <property type="molecule type" value="Genomic_DNA"/>
</dbReference>
<gene>
    <name evidence="1" type="ORF">SLUR29_00044</name>
</gene>
<evidence type="ECO:0000313" key="2">
    <source>
        <dbReference type="Proteomes" id="UP000320157"/>
    </source>
</evidence>
<evidence type="ECO:0000313" key="1">
    <source>
        <dbReference type="EMBL" id="VUE36012.1"/>
    </source>
</evidence>
<sequence>MEKERSVLLNEDGEFLLYRAMVCDCMEKNSFVKPYIDCDLWEFSGCLDMSFEETRKHPLEKWHEIIAKDLQEFYDSAIK</sequence>
<accession>A0A509EMP1</accession>
<organism evidence="1 2">
    <name type="scientific">Escherichia phage vB_Eco_SLUR29</name>
    <dbReference type="NCBI Taxonomy" id="2585737"/>
    <lineage>
        <taxon>Viruses</taxon>
        <taxon>Duplodnaviria</taxon>
        <taxon>Heunggongvirae</taxon>
        <taxon>Uroviricota</taxon>
        <taxon>Caudoviricetes</taxon>
        <taxon>Drexlerviridae</taxon>
        <taxon>Tempevirinae</taxon>
        <taxon>Warwickvirus</taxon>
        <taxon>Warwickvirus SLUR29</taxon>
    </lineage>
</organism>